<protein>
    <recommendedName>
        <fullName evidence="1">Glycosyltransferase subfamily 4-like N-terminal domain-containing protein</fullName>
    </recommendedName>
</protein>
<dbReference type="Pfam" id="PF13692">
    <property type="entry name" value="Glyco_trans_1_4"/>
    <property type="match status" value="1"/>
</dbReference>
<name>A0A2W6IGJ1_STEMA</name>
<gene>
    <name evidence="2" type="ORF">A7X83_04760</name>
</gene>
<dbReference type="InterPro" id="IPR028098">
    <property type="entry name" value="Glyco_trans_4-like_N"/>
</dbReference>
<feature type="domain" description="Glycosyltransferase subfamily 4-like N-terminal" evidence="1">
    <location>
        <begin position="111"/>
        <end position="236"/>
    </location>
</feature>
<organism evidence="2 3">
    <name type="scientific">Stenotrophomonas maltophilia</name>
    <name type="common">Pseudomonas maltophilia</name>
    <name type="synonym">Xanthomonas maltophilia</name>
    <dbReference type="NCBI Taxonomy" id="40324"/>
    <lineage>
        <taxon>Bacteria</taxon>
        <taxon>Pseudomonadati</taxon>
        <taxon>Pseudomonadota</taxon>
        <taxon>Gammaproteobacteria</taxon>
        <taxon>Lysobacterales</taxon>
        <taxon>Lysobacteraceae</taxon>
        <taxon>Stenotrophomonas</taxon>
        <taxon>Stenotrophomonas maltophilia group</taxon>
    </lineage>
</organism>
<dbReference type="EMBL" id="LXXM01000090">
    <property type="protein sequence ID" value="PZS94710.1"/>
    <property type="molecule type" value="Genomic_DNA"/>
</dbReference>
<dbReference type="PANTHER" id="PTHR12526:SF636">
    <property type="entry name" value="BLL3647 PROTEIN"/>
    <property type="match status" value="1"/>
</dbReference>
<evidence type="ECO:0000313" key="3">
    <source>
        <dbReference type="Proteomes" id="UP000249614"/>
    </source>
</evidence>
<comment type="caution">
    <text evidence="2">The sequence shown here is derived from an EMBL/GenBank/DDBJ whole genome shotgun (WGS) entry which is preliminary data.</text>
</comment>
<dbReference type="RefSeq" id="WP_111111834.1">
    <property type="nucleotide sequence ID" value="NZ_LXXM01000090.1"/>
</dbReference>
<dbReference type="Pfam" id="PF13439">
    <property type="entry name" value="Glyco_transf_4"/>
    <property type="match status" value="1"/>
</dbReference>
<proteinExistence type="predicted"/>
<reference evidence="2 3" key="1">
    <citation type="submission" date="2016-05" db="EMBL/GenBank/DDBJ databases">
        <authorList>
            <person name="Lavstsen T."/>
            <person name="Jespersen J.S."/>
        </authorList>
    </citation>
    <scope>NUCLEOTIDE SEQUENCE [LARGE SCALE GENOMIC DNA]</scope>
    <source>
        <strain evidence="2 3">SM-5815</strain>
    </source>
</reference>
<dbReference type="AlphaFoldDB" id="A0A2W6IGJ1"/>
<dbReference type="Gene3D" id="3.40.50.2000">
    <property type="entry name" value="Glycogen Phosphorylase B"/>
    <property type="match status" value="2"/>
</dbReference>
<accession>A0A2W6IGJ1</accession>
<dbReference type="GO" id="GO:0016757">
    <property type="term" value="F:glycosyltransferase activity"/>
    <property type="evidence" value="ECO:0007669"/>
    <property type="project" value="TreeGrafter"/>
</dbReference>
<dbReference type="SUPFAM" id="SSF53756">
    <property type="entry name" value="UDP-Glycosyltransferase/glycogen phosphorylase"/>
    <property type="match status" value="1"/>
</dbReference>
<dbReference type="PANTHER" id="PTHR12526">
    <property type="entry name" value="GLYCOSYLTRANSFERASE"/>
    <property type="match status" value="1"/>
</dbReference>
<dbReference type="Proteomes" id="UP000249614">
    <property type="component" value="Unassembled WGS sequence"/>
</dbReference>
<evidence type="ECO:0000259" key="1">
    <source>
        <dbReference type="Pfam" id="PF13439"/>
    </source>
</evidence>
<evidence type="ECO:0000313" key="2">
    <source>
        <dbReference type="EMBL" id="PZS94710.1"/>
    </source>
</evidence>
<dbReference type="CDD" id="cd03801">
    <property type="entry name" value="GT4_PimA-like"/>
    <property type="match status" value="1"/>
</dbReference>
<sequence>MQILISAHDFSPNPSPQSLRITQLATELANGGFEIDVLTRTVGAGMQFQPEPIGVQVHRAAPGWLEAALDAVSTRLRRRTGRARDASEDERAAGSAKTAALLNWKGRWVLRLRAVVDAAVFPDGRSRWITHALREGRRLLLQRRPQVIIGSHEPAAGLMVALTLSRESGVPLVSELGDPVLTAYTPKRWMQRSFALERRVCRESAALIVTSEATAELLRQRHGEDIAPITVIPQGFPVAAVSAPVRTAFGNGLALVYTGRFYPFRDPAPLFEAVLATPGATLTVAGPGIPPKFAALFAQHPEQLRYVGNKAHAAAVELQQQADVLVSIGNAGMTQIPGKLLEYLGSGRPVLHLQPDQADAAAAIIRKEQCGFLVAPQAGQLAELLRDLVQRKQQGRLEAGLRLGAETFAEYRWDRLAARLAEVCRAAAAAGTRHRD</sequence>